<dbReference type="InterPro" id="IPR036661">
    <property type="entry name" value="Luciferase-like_sf"/>
</dbReference>
<proteinExistence type="predicted"/>
<protein>
    <submittedName>
        <fullName evidence="2">LLM class flavin-dependent oxidoreductase</fullName>
    </submittedName>
</protein>
<organism evidence="2 3">
    <name type="scientific">Streptomyces gamaensis</name>
    <dbReference type="NCBI Taxonomy" id="1763542"/>
    <lineage>
        <taxon>Bacteria</taxon>
        <taxon>Bacillati</taxon>
        <taxon>Actinomycetota</taxon>
        <taxon>Actinomycetes</taxon>
        <taxon>Kitasatosporales</taxon>
        <taxon>Streptomycetaceae</taxon>
        <taxon>Streptomyces</taxon>
    </lineage>
</organism>
<dbReference type="Proteomes" id="UP001596083">
    <property type="component" value="Unassembled WGS sequence"/>
</dbReference>
<name>A0ABW0Z6L2_9ACTN</name>
<reference evidence="3" key="1">
    <citation type="journal article" date="2019" name="Int. J. Syst. Evol. Microbiol.">
        <title>The Global Catalogue of Microorganisms (GCM) 10K type strain sequencing project: providing services to taxonomists for standard genome sequencing and annotation.</title>
        <authorList>
            <consortium name="The Broad Institute Genomics Platform"/>
            <consortium name="The Broad Institute Genome Sequencing Center for Infectious Disease"/>
            <person name="Wu L."/>
            <person name="Ma J."/>
        </authorList>
    </citation>
    <scope>NUCLEOTIDE SEQUENCE [LARGE SCALE GENOMIC DNA]</scope>
    <source>
        <strain evidence="3">CGMCC 4.7304</strain>
    </source>
</reference>
<dbReference type="InterPro" id="IPR011251">
    <property type="entry name" value="Luciferase-like_dom"/>
</dbReference>
<evidence type="ECO:0000313" key="2">
    <source>
        <dbReference type="EMBL" id="MFC5723487.1"/>
    </source>
</evidence>
<comment type="caution">
    <text evidence="2">The sequence shown here is derived from an EMBL/GenBank/DDBJ whole genome shotgun (WGS) entry which is preliminary data.</text>
</comment>
<dbReference type="SUPFAM" id="SSF51679">
    <property type="entry name" value="Bacterial luciferase-like"/>
    <property type="match status" value="1"/>
</dbReference>
<dbReference type="EMBL" id="JBHSPB010000018">
    <property type="protein sequence ID" value="MFC5723487.1"/>
    <property type="molecule type" value="Genomic_DNA"/>
</dbReference>
<evidence type="ECO:0000259" key="1">
    <source>
        <dbReference type="Pfam" id="PF00296"/>
    </source>
</evidence>
<dbReference type="Gene3D" id="3.20.20.30">
    <property type="entry name" value="Luciferase-like domain"/>
    <property type="match status" value="1"/>
</dbReference>
<accession>A0ABW0Z6L2</accession>
<gene>
    <name evidence="2" type="ORF">ACFP1Z_25310</name>
</gene>
<dbReference type="InterPro" id="IPR051260">
    <property type="entry name" value="Diverse_substr_monoxygenases"/>
</dbReference>
<keyword evidence="3" id="KW-1185">Reference proteome</keyword>
<dbReference type="Pfam" id="PF00296">
    <property type="entry name" value="Bac_luciferase"/>
    <property type="match status" value="1"/>
</dbReference>
<dbReference type="PANTHER" id="PTHR30011:SF32">
    <property type="entry name" value="CONSERVED PROTEIN"/>
    <property type="match status" value="1"/>
</dbReference>
<feature type="domain" description="Luciferase-like" evidence="1">
    <location>
        <begin position="17"/>
        <end position="252"/>
    </location>
</feature>
<sequence length="285" mass="29663">MDLSIGLPTTVPGLRGPDLLEFARRADRAGFTSLCAVDRLVHDGYEPLTALTAAAAVTERIRLASTVLLAACRGSTAQLAKQLATLDRLSGGRLTVGLAVGDREDDFTAAGLPFAGRGRRMDTLVTQLRAVWAGQGPVPGIGPAPVQQGGPPLLFGGHSPAALRRAARHGSGWISGGGSGTAFRELAARARTAWAEAGRTDRPRVVCLGYVSLGPDGRRTAEDYLHAYYAAFPAKGRAAAARAVTGRAQLADLLAEYTEAGCDELVLFPCSPGPEQAELLAEALP</sequence>
<evidence type="ECO:0000313" key="3">
    <source>
        <dbReference type="Proteomes" id="UP001596083"/>
    </source>
</evidence>
<dbReference type="PANTHER" id="PTHR30011">
    <property type="entry name" value="ALKANESULFONATE MONOOXYGENASE-RELATED"/>
    <property type="match status" value="1"/>
</dbReference>
<dbReference type="RefSeq" id="WP_390319742.1">
    <property type="nucleotide sequence ID" value="NZ_JBHSPB010000018.1"/>
</dbReference>